<evidence type="ECO:0000256" key="1">
    <source>
        <dbReference type="SAM" id="MobiDB-lite"/>
    </source>
</evidence>
<evidence type="ECO:0000313" key="3">
    <source>
        <dbReference type="EMBL" id="KAG0490022.1"/>
    </source>
</evidence>
<keyword evidence="4" id="KW-1185">Reference proteome</keyword>
<feature type="region of interest" description="Disordered" evidence="1">
    <location>
        <begin position="72"/>
        <end position="103"/>
    </location>
</feature>
<comment type="caution">
    <text evidence="2">The sequence shown here is derived from an EMBL/GenBank/DDBJ whole genome shotgun (WGS) entry which is preliminary data.</text>
</comment>
<proteinExistence type="predicted"/>
<dbReference type="Proteomes" id="UP000636800">
    <property type="component" value="Chromosome 3"/>
</dbReference>
<name>A0A835RD90_VANPL</name>
<reference evidence="4 5" key="1">
    <citation type="journal article" date="2020" name="Nat. Food">
        <title>A phased Vanilla planifolia genome enables genetic improvement of flavour and production.</title>
        <authorList>
            <person name="Hasing T."/>
            <person name="Tang H."/>
            <person name="Brym M."/>
            <person name="Khazi F."/>
            <person name="Huang T."/>
            <person name="Chambers A.H."/>
        </authorList>
    </citation>
    <scope>NUCLEOTIDE SEQUENCE [LARGE SCALE GENOMIC DNA]</scope>
    <source>
        <tissue evidence="2">Leaf</tissue>
    </source>
</reference>
<dbReference type="EMBL" id="JADCNM010000003">
    <property type="protein sequence ID" value="KAG0490022.1"/>
    <property type="molecule type" value="Genomic_DNA"/>
</dbReference>
<evidence type="ECO:0000313" key="5">
    <source>
        <dbReference type="Proteomes" id="UP000639772"/>
    </source>
</evidence>
<evidence type="ECO:0000313" key="2">
    <source>
        <dbReference type="EMBL" id="KAG0488308.1"/>
    </source>
</evidence>
<accession>A0A835RD90</accession>
<protein>
    <submittedName>
        <fullName evidence="2">Uncharacterized protein</fullName>
    </submittedName>
</protein>
<organism evidence="2 4">
    <name type="scientific">Vanilla planifolia</name>
    <name type="common">Vanilla</name>
    <dbReference type="NCBI Taxonomy" id="51239"/>
    <lineage>
        <taxon>Eukaryota</taxon>
        <taxon>Viridiplantae</taxon>
        <taxon>Streptophyta</taxon>
        <taxon>Embryophyta</taxon>
        <taxon>Tracheophyta</taxon>
        <taxon>Spermatophyta</taxon>
        <taxon>Magnoliopsida</taxon>
        <taxon>Liliopsida</taxon>
        <taxon>Asparagales</taxon>
        <taxon>Orchidaceae</taxon>
        <taxon>Vanilloideae</taxon>
        <taxon>Vanilleae</taxon>
        <taxon>Vanilla</taxon>
    </lineage>
</organism>
<gene>
    <name evidence="3" type="ORF">HPP92_006885</name>
    <name evidence="2" type="ORF">HPP92_007119</name>
</gene>
<sequence length="103" mass="10907">MPYVPPAVHRREGHIIGVPNTGRASRRGASCNVKALLRGMMVAANISTSAQADETGKTTIYKDVVGPPSLRRAASAHHAATNSTTSTKRPCTLRETHGIASFN</sequence>
<dbReference type="EMBL" id="JADCNL010000003">
    <property type="protein sequence ID" value="KAG0488308.1"/>
    <property type="molecule type" value="Genomic_DNA"/>
</dbReference>
<dbReference type="AlphaFoldDB" id="A0A835RD90"/>
<feature type="compositionally biased region" description="Low complexity" evidence="1">
    <location>
        <begin position="76"/>
        <end position="87"/>
    </location>
</feature>
<dbReference type="Proteomes" id="UP000639772">
    <property type="component" value="Chromosome 3"/>
</dbReference>
<evidence type="ECO:0000313" key="4">
    <source>
        <dbReference type="Proteomes" id="UP000636800"/>
    </source>
</evidence>